<evidence type="ECO:0000256" key="7">
    <source>
        <dbReference type="ARBA" id="ARBA00023235"/>
    </source>
</evidence>
<dbReference type="EC" id="5.6.2.4" evidence="9"/>
<dbReference type="PROSITE" id="PS51194">
    <property type="entry name" value="HELICASE_CTER"/>
    <property type="match status" value="1"/>
</dbReference>
<dbReference type="GO" id="GO:0005524">
    <property type="term" value="F:ATP binding"/>
    <property type="evidence" value="ECO:0007669"/>
    <property type="project" value="UniProtKB-KW"/>
</dbReference>
<name>A0A6B9F6Y4_9EURY</name>
<dbReference type="InterPro" id="IPR014001">
    <property type="entry name" value="Helicase_ATP-bd"/>
</dbReference>
<dbReference type="InterPro" id="IPR029057">
    <property type="entry name" value="PRTase-like"/>
</dbReference>
<dbReference type="EMBL" id="CP034345">
    <property type="protein sequence ID" value="QGX96305.1"/>
    <property type="molecule type" value="Genomic_DNA"/>
</dbReference>
<comment type="catalytic activity">
    <reaction evidence="8">
        <text>Couples ATP hydrolysis with the unwinding of duplex DNA by translocating in the 3'-5' direction.</text>
        <dbReference type="EC" id="5.6.2.4"/>
    </reaction>
</comment>
<dbReference type="RefSeq" id="WP_157690769.1">
    <property type="nucleotide sequence ID" value="NZ_CP034345.1"/>
</dbReference>
<evidence type="ECO:0000256" key="9">
    <source>
        <dbReference type="ARBA" id="ARBA00034808"/>
    </source>
</evidence>
<evidence type="ECO:0000259" key="10">
    <source>
        <dbReference type="PROSITE" id="PS51192"/>
    </source>
</evidence>
<dbReference type="SMART" id="SM00490">
    <property type="entry name" value="HELICc"/>
    <property type="match status" value="1"/>
</dbReference>
<dbReference type="Pfam" id="PF14520">
    <property type="entry name" value="HHH_5"/>
    <property type="match status" value="1"/>
</dbReference>
<comment type="similarity">
    <text evidence="1">Belongs to the helicase family. RecQ subfamily.</text>
</comment>
<dbReference type="OrthoDB" id="114759at2157"/>
<dbReference type="PROSITE" id="PS00690">
    <property type="entry name" value="DEAH_ATP_HELICASE"/>
    <property type="match status" value="1"/>
</dbReference>
<evidence type="ECO:0000256" key="4">
    <source>
        <dbReference type="ARBA" id="ARBA00022806"/>
    </source>
</evidence>
<dbReference type="KEGG" id="hra:EI982_16730"/>
<dbReference type="InterPro" id="IPR001650">
    <property type="entry name" value="Helicase_C-like"/>
</dbReference>
<organism evidence="12 13">
    <name type="scientific">Haloplanus rallus</name>
    <dbReference type="NCBI Taxonomy" id="1816183"/>
    <lineage>
        <taxon>Archaea</taxon>
        <taxon>Methanobacteriati</taxon>
        <taxon>Methanobacteriota</taxon>
        <taxon>Stenosarchaea group</taxon>
        <taxon>Halobacteria</taxon>
        <taxon>Halobacteriales</taxon>
        <taxon>Haloferacaceae</taxon>
        <taxon>Haloplanus</taxon>
    </lineage>
</organism>
<dbReference type="InterPro" id="IPR004589">
    <property type="entry name" value="DNA_helicase_ATP-dep_RecQ"/>
</dbReference>
<dbReference type="GO" id="GO:0030894">
    <property type="term" value="C:replisome"/>
    <property type="evidence" value="ECO:0007669"/>
    <property type="project" value="TreeGrafter"/>
</dbReference>
<dbReference type="SUPFAM" id="SSF47794">
    <property type="entry name" value="Rad51 N-terminal domain-like"/>
    <property type="match status" value="1"/>
</dbReference>
<dbReference type="InterPro" id="IPR011545">
    <property type="entry name" value="DEAD/DEAH_box_helicase_dom"/>
</dbReference>
<dbReference type="InterPro" id="IPR002464">
    <property type="entry name" value="DNA/RNA_helicase_DEAH_CS"/>
</dbReference>
<evidence type="ECO:0000313" key="12">
    <source>
        <dbReference type="EMBL" id="QGX96305.1"/>
    </source>
</evidence>
<dbReference type="Proteomes" id="UP000428325">
    <property type="component" value="Chromosome"/>
</dbReference>
<dbReference type="Gene3D" id="3.40.50.300">
    <property type="entry name" value="P-loop containing nucleotide triphosphate hydrolases"/>
    <property type="match status" value="2"/>
</dbReference>
<keyword evidence="6" id="KW-0238">DNA-binding</keyword>
<dbReference type="SUPFAM" id="SSF52540">
    <property type="entry name" value="P-loop containing nucleoside triphosphate hydrolases"/>
    <property type="match status" value="1"/>
</dbReference>
<dbReference type="InterPro" id="IPR010995">
    <property type="entry name" value="DNA_repair_Rad51/TF_NusA_a-hlx"/>
</dbReference>
<dbReference type="PANTHER" id="PTHR13710:SF105">
    <property type="entry name" value="ATP-DEPENDENT DNA HELICASE Q1"/>
    <property type="match status" value="1"/>
</dbReference>
<gene>
    <name evidence="12" type="ORF">EI982_16730</name>
</gene>
<evidence type="ECO:0000256" key="2">
    <source>
        <dbReference type="ARBA" id="ARBA00022741"/>
    </source>
</evidence>
<sequence>MSNTTTELADIPSVGETRAEGLANNGFTTVGHVADADIDTLCEVPSISRDMAECIREAARGLRGDDDTIFSQIAAEYSVPRADVMDAFADIAYLGGSFETKRHALEDLFDDEERSIFRLDDYSIRDRYLLYEAGYRELQTVATISMDDLQETRYLDAQTLHQLRDDAKDQGSAKQRSTVSDGVSRSRALDLLRQSVGDGATFRPQQWEAIDQLVNQRGRILLVQRTGWGKSSVYFIATRLRRDHGGGPTLLVSPLLSLMRDQIQNAEETLGLEAVTINSSNVEEWEAAKQAIVDDECDIVLVSPERLAKPSFRDDVLAEMEQHFGLFVVDEAHCISDWGHDFRPDYRRIKRIVNRLPEDVPVAATTATANDRVVDDILKQLPGLDPIRGPLLRESLHVQAINLESRERRLAWLAENVSSTEYAGIIYCLTVDEVEIVAEWLIKQGLDVLPYHGRLESDTRETREQLLLDDEVDALVATNALGMGFDKPDLGYVIHFQRPPNLIRYYQEIGRAGRSLDDAYAILLSGAEDDEIAEYFIENAFPSPEAFEGVLSAVEDSDEPVTKHDIAKAANLSWATIDKAIDILHVEEALAREEGGYVRTTNAWTYDAEHVQAVTAQRRRELDRMRAFVDTDDCYMQFIDDELDGELEEPCGRCANCTGPFLPTDVRDDSLVQAARRHYDREGGTVISPRKMVHLEDGGRSRIDSAETLEPGRALSILGTPGWGTEVRQAKRESTQFSEDLVEAAATLLLEEWNPEPAPAWVTAVPSTSNEGAVVDFAQRLAATLDLGFDAVVKRCDERPSQQTFENSYQKCWNVRGAFNITDEVRTEPVLLVDDIVNSRWTLTEAGIELRRASSGPVYPFALAERSGWS</sequence>
<dbReference type="GO" id="GO:0006310">
    <property type="term" value="P:DNA recombination"/>
    <property type="evidence" value="ECO:0007669"/>
    <property type="project" value="InterPro"/>
</dbReference>
<evidence type="ECO:0000256" key="3">
    <source>
        <dbReference type="ARBA" id="ARBA00022801"/>
    </source>
</evidence>
<evidence type="ECO:0000256" key="8">
    <source>
        <dbReference type="ARBA" id="ARBA00034617"/>
    </source>
</evidence>
<dbReference type="GO" id="GO:0043138">
    <property type="term" value="F:3'-5' DNA helicase activity"/>
    <property type="evidence" value="ECO:0007669"/>
    <property type="project" value="UniProtKB-EC"/>
</dbReference>
<dbReference type="Pfam" id="PF00270">
    <property type="entry name" value="DEAD"/>
    <property type="match status" value="1"/>
</dbReference>
<dbReference type="PANTHER" id="PTHR13710">
    <property type="entry name" value="DNA HELICASE RECQ FAMILY MEMBER"/>
    <property type="match status" value="1"/>
</dbReference>
<dbReference type="Gene3D" id="1.10.150.20">
    <property type="entry name" value="5' to 3' exonuclease, C-terminal subdomain"/>
    <property type="match status" value="1"/>
</dbReference>
<dbReference type="NCBIfam" id="TIGR00614">
    <property type="entry name" value="recQ_fam"/>
    <property type="match status" value="1"/>
</dbReference>
<dbReference type="GO" id="GO:0016787">
    <property type="term" value="F:hydrolase activity"/>
    <property type="evidence" value="ECO:0007669"/>
    <property type="project" value="UniProtKB-KW"/>
</dbReference>
<dbReference type="Pfam" id="PF00271">
    <property type="entry name" value="Helicase_C"/>
    <property type="match status" value="1"/>
</dbReference>
<proteinExistence type="inferred from homology"/>
<evidence type="ECO:0000256" key="5">
    <source>
        <dbReference type="ARBA" id="ARBA00022840"/>
    </source>
</evidence>
<feature type="domain" description="Helicase C-terminal" evidence="11">
    <location>
        <begin position="409"/>
        <end position="562"/>
    </location>
</feature>
<dbReference type="AlphaFoldDB" id="A0A6B9F6Y4"/>
<dbReference type="InterPro" id="IPR027417">
    <property type="entry name" value="P-loop_NTPase"/>
</dbReference>
<dbReference type="GO" id="GO:0003677">
    <property type="term" value="F:DNA binding"/>
    <property type="evidence" value="ECO:0007669"/>
    <property type="project" value="UniProtKB-KW"/>
</dbReference>
<dbReference type="SUPFAM" id="SSF53271">
    <property type="entry name" value="PRTase-like"/>
    <property type="match status" value="1"/>
</dbReference>
<feature type="domain" description="Helicase ATP-binding" evidence="10">
    <location>
        <begin position="211"/>
        <end position="387"/>
    </location>
</feature>
<dbReference type="GO" id="GO:0006281">
    <property type="term" value="P:DNA repair"/>
    <property type="evidence" value="ECO:0007669"/>
    <property type="project" value="TreeGrafter"/>
</dbReference>
<evidence type="ECO:0000313" key="13">
    <source>
        <dbReference type="Proteomes" id="UP000428325"/>
    </source>
</evidence>
<evidence type="ECO:0000259" key="11">
    <source>
        <dbReference type="PROSITE" id="PS51194"/>
    </source>
</evidence>
<reference evidence="12 13" key="1">
    <citation type="submission" date="2018-12" db="EMBL/GenBank/DDBJ databases">
        <title>Complete genome sequence of Haloplanus rallus MBLA0036.</title>
        <authorList>
            <person name="Nam Y.-d."/>
            <person name="Kang J."/>
            <person name="Chung W.-H."/>
            <person name="Park Y.S."/>
        </authorList>
    </citation>
    <scope>NUCLEOTIDE SEQUENCE [LARGE SCALE GENOMIC DNA]</scope>
    <source>
        <strain evidence="12 13">MBLA0036</strain>
    </source>
</reference>
<dbReference type="SMART" id="SM00487">
    <property type="entry name" value="DEXDc"/>
    <property type="match status" value="1"/>
</dbReference>
<dbReference type="GO" id="GO:0005737">
    <property type="term" value="C:cytoplasm"/>
    <property type="evidence" value="ECO:0007669"/>
    <property type="project" value="TreeGrafter"/>
</dbReference>
<dbReference type="PROSITE" id="PS51192">
    <property type="entry name" value="HELICASE_ATP_BIND_1"/>
    <property type="match status" value="1"/>
</dbReference>
<keyword evidence="2" id="KW-0547">Nucleotide-binding</keyword>
<keyword evidence="13" id="KW-1185">Reference proteome</keyword>
<keyword evidence="5" id="KW-0067">ATP-binding</keyword>
<dbReference type="Gene3D" id="3.40.50.2020">
    <property type="match status" value="1"/>
</dbReference>
<keyword evidence="7" id="KW-0413">Isomerase</keyword>
<keyword evidence="4 12" id="KW-0347">Helicase</keyword>
<keyword evidence="3 12" id="KW-0378">Hydrolase</keyword>
<evidence type="ECO:0000256" key="6">
    <source>
        <dbReference type="ARBA" id="ARBA00023125"/>
    </source>
</evidence>
<dbReference type="GO" id="GO:0009378">
    <property type="term" value="F:four-way junction helicase activity"/>
    <property type="evidence" value="ECO:0007669"/>
    <property type="project" value="TreeGrafter"/>
</dbReference>
<accession>A0A6B9F6Y4</accession>
<evidence type="ECO:0000256" key="1">
    <source>
        <dbReference type="ARBA" id="ARBA00005446"/>
    </source>
</evidence>
<protein>
    <recommendedName>
        <fullName evidence="9">DNA 3'-5' helicase</fullName>
        <ecNumber evidence="9">5.6.2.4</ecNumber>
    </recommendedName>
</protein>
<dbReference type="GeneID" id="43371227"/>